<proteinExistence type="predicted"/>
<dbReference type="AlphaFoldDB" id="A0AAE3GVG8"/>
<gene>
    <name evidence="1" type="ORF">NJ959_23650</name>
</gene>
<name>A0AAE3GVG8_9CYAN</name>
<sequence length="186" mass="21604">GEEGESGWGDKLGCFDFTVLLWELRCRRHLLTSNIISKDEISPRFRPTSSAIDDMRSWLTSGGISRVQLQLNRQMKERRLTVDRQSEIREFLLVLVQENQRPIMQLMADGIIPTNQADFLMTYGISESEFEAILQYISSGANPFESWMLANGYSSQQIHQIYQIIDRWLVKTELNFPPRPDNFNLN</sequence>
<organism evidence="1 2">
    <name type="scientific">Limnofasciculus baicalensis BBK-W-15</name>
    <dbReference type="NCBI Taxonomy" id="2699891"/>
    <lineage>
        <taxon>Bacteria</taxon>
        <taxon>Bacillati</taxon>
        <taxon>Cyanobacteriota</taxon>
        <taxon>Cyanophyceae</taxon>
        <taxon>Coleofasciculales</taxon>
        <taxon>Coleofasciculaceae</taxon>
        <taxon>Limnofasciculus</taxon>
        <taxon>Limnofasciculus baicalensis</taxon>
    </lineage>
</organism>
<dbReference type="EMBL" id="JAMZMM010000328">
    <property type="protein sequence ID" value="MCP2731426.1"/>
    <property type="molecule type" value="Genomic_DNA"/>
</dbReference>
<reference evidence="1" key="1">
    <citation type="submission" date="2022-06" db="EMBL/GenBank/DDBJ databases">
        <title>New cyanobacteria of genus Symplocastrum in benthos of Lake Baikal.</title>
        <authorList>
            <person name="Sorokovikova E."/>
            <person name="Tikhonova I."/>
            <person name="Krasnopeev A."/>
            <person name="Evseev P."/>
            <person name="Gladkikh A."/>
            <person name="Belykh O."/>
        </authorList>
    </citation>
    <scope>NUCLEOTIDE SEQUENCE</scope>
    <source>
        <strain evidence="1">BBK-W-15</strain>
    </source>
</reference>
<evidence type="ECO:0000313" key="1">
    <source>
        <dbReference type="EMBL" id="MCP2731426.1"/>
    </source>
</evidence>
<dbReference type="RefSeq" id="WP_254014166.1">
    <property type="nucleotide sequence ID" value="NZ_JAMZMM010000328.1"/>
</dbReference>
<dbReference type="Proteomes" id="UP001204953">
    <property type="component" value="Unassembled WGS sequence"/>
</dbReference>
<keyword evidence="2" id="KW-1185">Reference proteome</keyword>
<accession>A0AAE3GVG8</accession>
<protein>
    <submittedName>
        <fullName evidence="1">Uncharacterized protein</fullName>
    </submittedName>
</protein>
<comment type="caution">
    <text evidence="1">The sequence shown here is derived from an EMBL/GenBank/DDBJ whole genome shotgun (WGS) entry which is preliminary data.</text>
</comment>
<feature type="non-terminal residue" evidence="1">
    <location>
        <position position="1"/>
    </location>
</feature>
<evidence type="ECO:0000313" key="2">
    <source>
        <dbReference type="Proteomes" id="UP001204953"/>
    </source>
</evidence>